<dbReference type="GO" id="GO:0005507">
    <property type="term" value="F:copper ion binding"/>
    <property type="evidence" value="ECO:0007669"/>
    <property type="project" value="TreeGrafter"/>
</dbReference>
<keyword evidence="12" id="KW-1185">Reference proteome</keyword>
<dbReference type="Proteomes" id="UP000599578">
    <property type="component" value="Unassembled WGS sequence"/>
</dbReference>
<evidence type="ECO:0000256" key="3">
    <source>
        <dbReference type="ARBA" id="ARBA00022679"/>
    </source>
</evidence>
<evidence type="ECO:0000256" key="2">
    <source>
        <dbReference type="ARBA" id="ARBA00007353"/>
    </source>
</evidence>
<comment type="similarity">
    <text evidence="2 10">Belongs to the purine nucleoside phosphorylase YfiH/LACC1 family.</text>
</comment>
<comment type="catalytic activity">
    <reaction evidence="1">
        <text>inosine + phosphate = alpha-D-ribose 1-phosphate + hypoxanthine</text>
        <dbReference type="Rhea" id="RHEA:27646"/>
        <dbReference type="ChEBI" id="CHEBI:17368"/>
        <dbReference type="ChEBI" id="CHEBI:17596"/>
        <dbReference type="ChEBI" id="CHEBI:43474"/>
        <dbReference type="ChEBI" id="CHEBI:57720"/>
        <dbReference type="EC" id="2.4.2.1"/>
    </reaction>
    <physiologicalReaction direction="left-to-right" evidence="1">
        <dbReference type="Rhea" id="RHEA:27647"/>
    </physiologicalReaction>
</comment>
<proteinExistence type="inferred from homology"/>
<comment type="catalytic activity">
    <reaction evidence="9">
        <text>S-methyl-5'-thioadenosine + phosphate = 5-(methylsulfanyl)-alpha-D-ribose 1-phosphate + adenine</text>
        <dbReference type="Rhea" id="RHEA:11852"/>
        <dbReference type="ChEBI" id="CHEBI:16708"/>
        <dbReference type="ChEBI" id="CHEBI:17509"/>
        <dbReference type="ChEBI" id="CHEBI:43474"/>
        <dbReference type="ChEBI" id="CHEBI:58533"/>
        <dbReference type="EC" id="2.4.2.28"/>
    </reaction>
    <physiologicalReaction direction="left-to-right" evidence="9">
        <dbReference type="Rhea" id="RHEA:11853"/>
    </physiologicalReaction>
</comment>
<keyword evidence="3" id="KW-0808">Transferase</keyword>
<dbReference type="Gene3D" id="3.60.140.10">
    <property type="entry name" value="CNF1/YfiH-like putative cysteine hydrolases"/>
    <property type="match status" value="1"/>
</dbReference>
<name>A0A918DYB8_9GAMM</name>
<organism evidence="11 12">
    <name type="scientific">Marinobacterium nitratireducens</name>
    <dbReference type="NCBI Taxonomy" id="518897"/>
    <lineage>
        <taxon>Bacteria</taxon>
        <taxon>Pseudomonadati</taxon>
        <taxon>Pseudomonadota</taxon>
        <taxon>Gammaproteobacteria</taxon>
        <taxon>Oceanospirillales</taxon>
        <taxon>Oceanospirillaceae</taxon>
        <taxon>Marinobacterium</taxon>
    </lineage>
</organism>
<reference evidence="11 12" key="1">
    <citation type="journal article" date="2014" name="Int. J. Syst. Evol. Microbiol.">
        <title>Complete genome sequence of Corynebacterium casei LMG S-19264T (=DSM 44701T), isolated from a smear-ripened cheese.</title>
        <authorList>
            <consortium name="US DOE Joint Genome Institute (JGI-PGF)"/>
            <person name="Walter F."/>
            <person name="Albersmeier A."/>
            <person name="Kalinowski J."/>
            <person name="Ruckert C."/>
        </authorList>
    </citation>
    <scope>NUCLEOTIDE SEQUENCE [LARGE SCALE GENOMIC DNA]</scope>
    <source>
        <strain evidence="11 12">CGMCC 1.7286</strain>
    </source>
</reference>
<keyword evidence="5" id="KW-0378">Hydrolase</keyword>
<evidence type="ECO:0000256" key="10">
    <source>
        <dbReference type="RuleBase" id="RU361274"/>
    </source>
</evidence>
<keyword evidence="6" id="KW-0862">Zinc</keyword>
<evidence type="ECO:0000313" key="12">
    <source>
        <dbReference type="Proteomes" id="UP000599578"/>
    </source>
</evidence>
<evidence type="ECO:0000256" key="4">
    <source>
        <dbReference type="ARBA" id="ARBA00022723"/>
    </source>
</evidence>
<dbReference type="EMBL" id="BMLT01000016">
    <property type="protein sequence ID" value="GGO88227.1"/>
    <property type="molecule type" value="Genomic_DNA"/>
</dbReference>
<sequence>MELIVPDWPLSSRVGACVSTRDGGVSEGVFSGLNLGDHVGDDPLKVAENRRRLIAELGLEYPAQWLRQVHGTGVVESRDDGEVREADGCWSDRPRQACIVMTADCLPVFFSDGDRVAVAHAGWRGLVVGVLERTLAVFAEPARVHCWLGPAIGPSAFEVGDEVRAAFCAAQPGAAGAFVARADHPGKWFADLYRLARQRLELAGVASVGGGNFCTFSDPQRFYSYRRDGETGRMASVIWLK</sequence>
<evidence type="ECO:0000313" key="11">
    <source>
        <dbReference type="EMBL" id="GGO88227.1"/>
    </source>
</evidence>
<evidence type="ECO:0000256" key="7">
    <source>
        <dbReference type="ARBA" id="ARBA00047989"/>
    </source>
</evidence>
<dbReference type="SUPFAM" id="SSF64438">
    <property type="entry name" value="CNF1/YfiH-like putative cysteine hydrolases"/>
    <property type="match status" value="1"/>
</dbReference>
<dbReference type="PANTHER" id="PTHR30616:SF2">
    <property type="entry name" value="PURINE NUCLEOSIDE PHOSPHORYLASE LACC1"/>
    <property type="match status" value="1"/>
</dbReference>
<keyword evidence="4" id="KW-0479">Metal-binding</keyword>
<evidence type="ECO:0000256" key="5">
    <source>
        <dbReference type="ARBA" id="ARBA00022801"/>
    </source>
</evidence>
<gene>
    <name evidence="11" type="ORF">GCM10011348_43240</name>
</gene>
<dbReference type="InterPro" id="IPR038371">
    <property type="entry name" value="Cu_polyphenol_OxRdtase_sf"/>
</dbReference>
<evidence type="ECO:0000256" key="6">
    <source>
        <dbReference type="ARBA" id="ARBA00022833"/>
    </source>
</evidence>
<accession>A0A918DYB8</accession>
<dbReference type="CDD" id="cd16833">
    <property type="entry name" value="YfiH"/>
    <property type="match status" value="1"/>
</dbReference>
<dbReference type="NCBIfam" id="TIGR00726">
    <property type="entry name" value="peptidoglycan editing factor PgeF"/>
    <property type="match status" value="1"/>
</dbReference>
<dbReference type="Pfam" id="PF02578">
    <property type="entry name" value="Cu-oxidase_4"/>
    <property type="match status" value="1"/>
</dbReference>
<dbReference type="InterPro" id="IPR003730">
    <property type="entry name" value="Cu_polyphenol_OxRdtase"/>
</dbReference>
<protein>
    <recommendedName>
        <fullName evidence="10">Purine nucleoside phosphorylase</fullName>
    </recommendedName>
</protein>
<evidence type="ECO:0000256" key="1">
    <source>
        <dbReference type="ARBA" id="ARBA00000553"/>
    </source>
</evidence>
<dbReference type="InterPro" id="IPR011324">
    <property type="entry name" value="Cytotoxic_necrot_fac-like_cat"/>
</dbReference>
<evidence type="ECO:0000256" key="9">
    <source>
        <dbReference type="ARBA" id="ARBA00049893"/>
    </source>
</evidence>
<dbReference type="PANTHER" id="PTHR30616">
    <property type="entry name" value="UNCHARACTERIZED PROTEIN YFIH"/>
    <property type="match status" value="1"/>
</dbReference>
<comment type="catalytic activity">
    <reaction evidence="7">
        <text>adenosine + H2O + H(+) = inosine + NH4(+)</text>
        <dbReference type="Rhea" id="RHEA:24408"/>
        <dbReference type="ChEBI" id="CHEBI:15377"/>
        <dbReference type="ChEBI" id="CHEBI:15378"/>
        <dbReference type="ChEBI" id="CHEBI:16335"/>
        <dbReference type="ChEBI" id="CHEBI:17596"/>
        <dbReference type="ChEBI" id="CHEBI:28938"/>
        <dbReference type="EC" id="3.5.4.4"/>
    </reaction>
    <physiologicalReaction direction="left-to-right" evidence="7">
        <dbReference type="Rhea" id="RHEA:24409"/>
    </physiologicalReaction>
</comment>
<comment type="caution">
    <text evidence="11">The sequence shown here is derived from an EMBL/GenBank/DDBJ whole genome shotgun (WGS) entry which is preliminary data.</text>
</comment>
<dbReference type="AlphaFoldDB" id="A0A918DYB8"/>
<dbReference type="GO" id="GO:0016787">
    <property type="term" value="F:hydrolase activity"/>
    <property type="evidence" value="ECO:0007669"/>
    <property type="project" value="UniProtKB-KW"/>
</dbReference>
<dbReference type="RefSeq" id="WP_188862723.1">
    <property type="nucleotide sequence ID" value="NZ_BMLT01000016.1"/>
</dbReference>
<comment type="catalytic activity">
    <reaction evidence="8">
        <text>adenosine + phosphate = alpha-D-ribose 1-phosphate + adenine</text>
        <dbReference type="Rhea" id="RHEA:27642"/>
        <dbReference type="ChEBI" id="CHEBI:16335"/>
        <dbReference type="ChEBI" id="CHEBI:16708"/>
        <dbReference type="ChEBI" id="CHEBI:43474"/>
        <dbReference type="ChEBI" id="CHEBI:57720"/>
        <dbReference type="EC" id="2.4.2.1"/>
    </reaction>
    <physiologicalReaction direction="left-to-right" evidence="8">
        <dbReference type="Rhea" id="RHEA:27643"/>
    </physiologicalReaction>
</comment>
<dbReference type="GO" id="GO:0017061">
    <property type="term" value="F:S-methyl-5-thioadenosine phosphorylase activity"/>
    <property type="evidence" value="ECO:0007669"/>
    <property type="project" value="UniProtKB-EC"/>
</dbReference>
<evidence type="ECO:0000256" key="8">
    <source>
        <dbReference type="ARBA" id="ARBA00048968"/>
    </source>
</evidence>